<feature type="transmembrane region" description="Helical" evidence="7">
    <location>
        <begin position="225"/>
        <end position="248"/>
    </location>
</feature>
<feature type="transmembrane region" description="Helical" evidence="7">
    <location>
        <begin position="84"/>
        <end position="109"/>
    </location>
</feature>
<comment type="subcellular location">
    <subcellularLocation>
        <location evidence="1">Membrane</location>
        <topology evidence="1">Multi-pass membrane protein</topology>
    </subcellularLocation>
</comment>
<evidence type="ECO:0000256" key="3">
    <source>
        <dbReference type="ARBA" id="ARBA00022989"/>
    </source>
</evidence>
<protein>
    <recommendedName>
        <fullName evidence="8">Rhodopsin domain-containing protein</fullName>
    </recommendedName>
</protein>
<feature type="compositionally biased region" description="Polar residues" evidence="6">
    <location>
        <begin position="321"/>
        <end position="339"/>
    </location>
</feature>
<reference evidence="9 10" key="1">
    <citation type="submission" date="2014-04" db="EMBL/GenBank/DDBJ databases">
        <title>Evolutionary Origins and Diversification of the Mycorrhizal Mutualists.</title>
        <authorList>
            <consortium name="DOE Joint Genome Institute"/>
            <consortium name="Mycorrhizal Genomics Consortium"/>
            <person name="Kohler A."/>
            <person name="Kuo A."/>
            <person name="Nagy L.G."/>
            <person name="Floudas D."/>
            <person name="Copeland A."/>
            <person name="Barry K.W."/>
            <person name="Cichocki N."/>
            <person name="Veneault-Fourrey C."/>
            <person name="LaButti K."/>
            <person name="Lindquist E.A."/>
            <person name="Lipzen A."/>
            <person name="Lundell T."/>
            <person name="Morin E."/>
            <person name="Murat C."/>
            <person name="Riley R."/>
            <person name="Ohm R."/>
            <person name="Sun H."/>
            <person name="Tunlid A."/>
            <person name="Henrissat B."/>
            <person name="Grigoriev I.V."/>
            <person name="Hibbett D.S."/>
            <person name="Martin F."/>
        </authorList>
    </citation>
    <scope>NUCLEOTIDE SEQUENCE [LARGE SCALE GENOMIC DNA]</scope>
    <source>
        <strain evidence="9 10">FD-317 M1</strain>
    </source>
</reference>
<dbReference type="InterPro" id="IPR049326">
    <property type="entry name" value="Rhodopsin_dom_fungi"/>
</dbReference>
<accession>A0A0D0BZT4</accession>
<evidence type="ECO:0000256" key="6">
    <source>
        <dbReference type="SAM" id="MobiDB-lite"/>
    </source>
</evidence>
<evidence type="ECO:0000313" key="9">
    <source>
        <dbReference type="EMBL" id="KIK61446.1"/>
    </source>
</evidence>
<feature type="domain" description="Rhodopsin" evidence="8">
    <location>
        <begin position="30"/>
        <end position="252"/>
    </location>
</feature>
<name>A0A0D0BZT4_9AGAR</name>
<dbReference type="InterPro" id="IPR052337">
    <property type="entry name" value="SAT4-like"/>
</dbReference>
<keyword evidence="3 7" id="KW-1133">Transmembrane helix</keyword>
<evidence type="ECO:0000256" key="1">
    <source>
        <dbReference type="ARBA" id="ARBA00004141"/>
    </source>
</evidence>
<evidence type="ECO:0000256" key="2">
    <source>
        <dbReference type="ARBA" id="ARBA00022692"/>
    </source>
</evidence>
<dbReference type="OrthoDB" id="3229610at2759"/>
<dbReference type="PANTHER" id="PTHR33048:SF47">
    <property type="entry name" value="INTEGRAL MEMBRANE PROTEIN-RELATED"/>
    <property type="match status" value="1"/>
</dbReference>
<dbReference type="HOGENOM" id="CLU_052841_0_1_1"/>
<evidence type="ECO:0000256" key="7">
    <source>
        <dbReference type="SAM" id="Phobius"/>
    </source>
</evidence>
<evidence type="ECO:0000256" key="4">
    <source>
        <dbReference type="ARBA" id="ARBA00023136"/>
    </source>
</evidence>
<feature type="transmembrane region" description="Helical" evidence="7">
    <location>
        <begin position="160"/>
        <end position="186"/>
    </location>
</feature>
<dbReference type="Pfam" id="PF20684">
    <property type="entry name" value="Fung_rhodopsin"/>
    <property type="match status" value="1"/>
</dbReference>
<dbReference type="PANTHER" id="PTHR33048">
    <property type="entry name" value="PTH11-LIKE INTEGRAL MEMBRANE PROTEIN (AFU_ORTHOLOGUE AFUA_5G11245)"/>
    <property type="match status" value="1"/>
</dbReference>
<feature type="transmembrane region" description="Helical" evidence="7">
    <location>
        <begin position="121"/>
        <end position="140"/>
    </location>
</feature>
<keyword evidence="10" id="KW-1185">Reference proteome</keyword>
<comment type="similarity">
    <text evidence="5">Belongs to the SAT4 family.</text>
</comment>
<gene>
    <name evidence="9" type="ORF">GYMLUDRAFT_583141</name>
</gene>
<feature type="transmembrane region" description="Helical" evidence="7">
    <location>
        <begin position="14"/>
        <end position="33"/>
    </location>
</feature>
<dbReference type="AlphaFoldDB" id="A0A0D0BZT4"/>
<organism evidence="9 10">
    <name type="scientific">Collybiopsis luxurians FD-317 M1</name>
    <dbReference type="NCBI Taxonomy" id="944289"/>
    <lineage>
        <taxon>Eukaryota</taxon>
        <taxon>Fungi</taxon>
        <taxon>Dikarya</taxon>
        <taxon>Basidiomycota</taxon>
        <taxon>Agaricomycotina</taxon>
        <taxon>Agaricomycetes</taxon>
        <taxon>Agaricomycetidae</taxon>
        <taxon>Agaricales</taxon>
        <taxon>Marasmiineae</taxon>
        <taxon>Omphalotaceae</taxon>
        <taxon>Collybiopsis</taxon>
        <taxon>Collybiopsis luxurians</taxon>
    </lineage>
</organism>
<evidence type="ECO:0000313" key="10">
    <source>
        <dbReference type="Proteomes" id="UP000053593"/>
    </source>
</evidence>
<keyword evidence="4 7" id="KW-0472">Membrane</keyword>
<feature type="transmembrane region" description="Helical" evidence="7">
    <location>
        <begin position="198"/>
        <end position="219"/>
    </location>
</feature>
<sequence length="339" mass="38020">MLSDFQVSVKANRILIIMILVIALTTTAARICIRSRNRRLWWDDSCAILVTVIIAIMLAAFFLADYSKPPPTLHVRRIKIIQLWILIATYPSSVWCARMSLLLSTVRLIPPIFPLRKISEGTAIGFLLMWISMIVVKIYTCASDRSWYHQPNPACKMGGQLGVMIYQAVAFLLADVILAAIPLRLLHHISLESKKRRMLILMFSVNLATSAITVIRTILIVNQAWSLSSIMFEVEVATTLIAANLAVLTPYIYRLFNPEGDFDSEPFTYYRSVQLDGGIRLRRLADIAPELRSAHAPEPTEITSGTPTKGEDAEHVLDLNHQPSFPSLSPSDTTIKTNM</sequence>
<dbReference type="EMBL" id="KN834771">
    <property type="protein sequence ID" value="KIK61446.1"/>
    <property type="molecule type" value="Genomic_DNA"/>
</dbReference>
<dbReference type="Proteomes" id="UP000053593">
    <property type="component" value="Unassembled WGS sequence"/>
</dbReference>
<proteinExistence type="inferred from homology"/>
<feature type="region of interest" description="Disordered" evidence="6">
    <location>
        <begin position="319"/>
        <end position="339"/>
    </location>
</feature>
<evidence type="ECO:0000259" key="8">
    <source>
        <dbReference type="Pfam" id="PF20684"/>
    </source>
</evidence>
<keyword evidence="2 7" id="KW-0812">Transmembrane</keyword>
<dbReference type="GO" id="GO:0016020">
    <property type="term" value="C:membrane"/>
    <property type="evidence" value="ECO:0007669"/>
    <property type="project" value="UniProtKB-SubCell"/>
</dbReference>
<evidence type="ECO:0000256" key="5">
    <source>
        <dbReference type="ARBA" id="ARBA00038359"/>
    </source>
</evidence>
<feature type="transmembrane region" description="Helical" evidence="7">
    <location>
        <begin position="45"/>
        <end position="64"/>
    </location>
</feature>